<dbReference type="HOGENOM" id="CLU_000022_45_4_1"/>
<name>A0A060S9H4_PYCCI</name>
<keyword evidence="2" id="KW-0067">ATP-binding</keyword>
<dbReference type="InterPro" id="IPR000873">
    <property type="entry name" value="AMP-dep_synth/lig_dom"/>
</dbReference>
<evidence type="ECO:0000256" key="2">
    <source>
        <dbReference type="ARBA" id="ARBA00022840"/>
    </source>
</evidence>
<dbReference type="GO" id="GO:0005783">
    <property type="term" value="C:endoplasmic reticulum"/>
    <property type="evidence" value="ECO:0007669"/>
    <property type="project" value="TreeGrafter"/>
</dbReference>
<protein>
    <recommendedName>
        <fullName evidence="3">AMP-dependent synthetase/ligase domain-containing protein</fullName>
    </recommendedName>
</protein>
<keyword evidence="5" id="KW-1185">Reference proteome</keyword>
<dbReference type="GO" id="GO:0016020">
    <property type="term" value="C:membrane"/>
    <property type="evidence" value="ECO:0007669"/>
    <property type="project" value="TreeGrafter"/>
</dbReference>
<evidence type="ECO:0000313" key="4">
    <source>
        <dbReference type="EMBL" id="CDO70861.1"/>
    </source>
</evidence>
<dbReference type="AlphaFoldDB" id="A0A060S9H4"/>
<keyword evidence="1" id="KW-0547">Nucleotide-binding</keyword>
<evidence type="ECO:0000256" key="1">
    <source>
        <dbReference type="ARBA" id="ARBA00022741"/>
    </source>
</evidence>
<dbReference type="Pfam" id="PF00501">
    <property type="entry name" value="AMP-binding"/>
    <property type="match status" value="1"/>
</dbReference>
<reference evidence="4" key="1">
    <citation type="submission" date="2014-01" db="EMBL/GenBank/DDBJ databases">
        <title>The genome of the white-rot fungus Pycnoporus cinnabarinus: a basidiomycete model with a versatile arsenal for lignocellulosic biomass breakdown.</title>
        <authorList>
            <person name="Levasseur A."/>
            <person name="Lomascolo A."/>
            <person name="Ruiz-Duenas F.J."/>
            <person name="Uzan E."/>
            <person name="Piumi F."/>
            <person name="Kues U."/>
            <person name="Ram A.F.J."/>
            <person name="Murat C."/>
            <person name="Haon M."/>
            <person name="Benoit I."/>
            <person name="Arfi Y."/>
            <person name="Chevret D."/>
            <person name="Drula E."/>
            <person name="Kwon M.J."/>
            <person name="Gouret P."/>
            <person name="Lesage-Meessen L."/>
            <person name="Lombard V."/>
            <person name="Mariette J."/>
            <person name="Noirot C."/>
            <person name="Park J."/>
            <person name="Patyshakuliyeva A."/>
            <person name="Wieneger R.A.B."/>
            <person name="Wosten H.A.B."/>
            <person name="Martin F."/>
            <person name="Coutinho P.M."/>
            <person name="de Vries R."/>
            <person name="Martinez A.T."/>
            <person name="Klopp C."/>
            <person name="Pontarotti P."/>
            <person name="Henrissat B."/>
            <person name="Record E."/>
        </authorList>
    </citation>
    <scope>NUCLEOTIDE SEQUENCE [LARGE SCALE GENOMIC DNA]</scope>
    <source>
        <strain evidence="4">BRFM137</strain>
    </source>
</reference>
<dbReference type="OrthoDB" id="1700726at2759"/>
<evidence type="ECO:0000259" key="3">
    <source>
        <dbReference type="Pfam" id="PF00501"/>
    </source>
</evidence>
<dbReference type="STRING" id="5643.A0A060S9H4"/>
<comment type="caution">
    <text evidence="4">The sequence shown here is derived from an EMBL/GenBank/DDBJ whole genome shotgun (WGS) entry which is preliminary data.</text>
</comment>
<dbReference type="Gene3D" id="3.40.50.12780">
    <property type="entry name" value="N-terminal domain of ligase-like"/>
    <property type="match status" value="1"/>
</dbReference>
<dbReference type="EMBL" id="CCBP010000093">
    <property type="protein sequence ID" value="CDO70861.1"/>
    <property type="molecule type" value="Genomic_DNA"/>
</dbReference>
<dbReference type="GO" id="GO:0005524">
    <property type="term" value="F:ATP binding"/>
    <property type="evidence" value="ECO:0007669"/>
    <property type="project" value="UniProtKB-KW"/>
</dbReference>
<dbReference type="PANTHER" id="PTHR43272:SF33">
    <property type="entry name" value="AMP-BINDING DOMAIN-CONTAINING PROTEIN-RELATED"/>
    <property type="match status" value="1"/>
</dbReference>
<dbReference type="Proteomes" id="UP000029665">
    <property type="component" value="Unassembled WGS sequence"/>
</dbReference>
<evidence type="ECO:0000313" key="5">
    <source>
        <dbReference type="Proteomes" id="UP000029665"/>
    </source>
</evidence>
<dbReference type="OMA" id="HTFAEWL"/>
<organism evidence="4 5">
    <name type="scientific">Pycnoporus cinnabarinus</name>
    <name type="common">Cinnabar-red polypore</name>
    <name type="synonym">Trametes cinnabarina</name>
    <dbReference type="NCBI Taxonomy" id="5643"/>
    <lineage>
        <taxon>Eukaryota</taxon>
        <taxon>Fungi</taxon>
        <taxon>Dikarya</taxon>
        <taxon>Basidiomycota</taxon>
        <taxon>Agaricomycotina</taxon>
        <taxon>Agaricomycetes</taxon>
        <taxon>Polyporales</taxon>
        <taxon>Polyporaceae</taxon>
        <taxon>Trametes</taxon>
    </lineage>
</organism>
<accession>A0A060S9H4</accession>
<sequence>MASATYSFMHGFVLQEDRTALAFLPLGHIYERIMELCSVATGKRIGYACGDPLRFLEDVQLLKPHWIALVPRVLNRLYQAITAAGNAPGLKGALFRRAVAVKLHNLRTNGRMTHALWDRLVFKKVSAVLGGRLAVLGSGSALLSANTVEFFKIALLADLREGYGMTENAGICTMSWPDDPSSGGTVGGLMPSVEVKLVDVPELGYRASDKPFPRGELYMRGAPRFVGYYKDPAKTKETIDEEGWLHTGDVATIDDHGRFKIIDRVKNIMKLAQGEYVALEHIENVYMVSPLVAQLFIHGDGLKSYLVGVVVPDPVQAAALVNRVTGEHVSAEDIEALEWWLQNQRVVDAALAELEKEENVQKLKGFEKIKRLHLTLNGFTVENNCLTPTLKIRRKDAYEKFKQQIDALYALPEPSSPKL</sequence>
<feature type="domain" description="AMP-dependent synthetase/ligase" evidence="3">
    <location>
        <begin position="9"/>
        <end position="229"/>
    </location>
</feature>
<dbReference type="GO" id="GO:0004467">
    <property type="term" value="F:long-chain fatty acid-CoA ligase activity"/>
    <property type="evidence" value="ECO:0007669"/>
    <property type="project" value="TreeGrafter"/>
</dbReference>
<dbReference type="PANTHER" id="PTHR43272">
    <property type="entry name" value="LONG-CHAIN-FATTY-ACID--COA LIGASE"/>
    <property type="match status" value="1"/>
</dbReference>
<proteinExistence type="predicted"/>
<dbReference type="SUPFAM" id="SSF56801">
    <property type="entry name" value="Acetyl-CoA synthetase-like"/>
    <property type="match status" value="1"/>
</dbReference>
<dbReference type="InterPro" id="IPR042099">
    <property type="entry name" value="ANL_N_sf"/>
</dbReference>
<gene>
    <name evidence="4" type="ORF">BN946_scf184801.g54</name>
</gene>